<dbReference type="Proteomes" id="UP000536179">
    <property type="component" value="Unassembled WGS sequence"/>
</dbReference>
<dbReference type="Pfam" id="PF00884">
    <property type="entry name" value="Sulfatase"/>
    <property type="match status" value="1"/>
</dbReference>
<dbReference type="InterPro" id="IPR050738">
    <property type="entry name" value="Sulfatase"/>
</dbReference>
<evidence type="ECO:0000313" key="6">
    <source>
        <dbReference type="Proteomes" id="UP000536179"/>
    </source>
</evidence>
<dbReference type="Gene3D" id="3.40.720.10">
    <property type="entry name" value="Alkaline Phosphatase, subunit A"/>
    <property type="match status" value="1"/>
</dbReference>
<evidence type="ECO:0000313" key="5">
    <source>
        <dbReference type="EMBL" id="MBB3207965.1"/>
    </source>
</evidence>
<dbReference type="Pfam" id="PF14707">
    <property type="entry name" value="Sulfatase_C"/>
    <property type="match status" value="1"/>
</dbReference>
<dbReference type="InterPro" id="IPR017850">
    <property type="entry name" value="Alkaline_phosphatase_core_sf"/>
</dbReference>
<dbReference type="CDD" id="cd16026">
    <property type="entry name" value="GALNS_like"/>
    <property type="match status" value="1"/>
</dbReference>
<organism evidence="5 6">
    <name type="scientific">Aporhodopirellula rubra</name>
    <dbReference type="NCBI Taxonomy" id="980271"/>
    <lineage>
        <taxon>Bacteria</taxon>
        <taxon>Pseudomonadati</taxon>
        <taxon>Planctomycetota</taxon>
        <taxon>Planctomycetia</taxon>
        <taxon>Pirellulales</taxon>
        <taxon>Pirellulaceae</taxon>
        <taxon>Aporhodopirellula</taxon>
    </lineage>
</organism>
<comment type="caution">
    <text evidence="5">The sequence shown here is derived from an EMBL/GenBank/DDBJ whole genome shotgun (WGS) entry which is preliminary data.</text>
</comment>
<dbReference type="PANTHER" id="PTHR42693:SF53">
    <property type="entry name" value="ENDO-4-O-SULFATASE"/>
    <property type="match status" value="1"/>
</dbReference>
<feature type="region of interest" description="Disordered" evidence="3">
    <location>
        <begin position="455"/>
        <end position="484"/>
    </location>
</feature>
<dbReference type="EMBL" id="JACHXU010000013">
    <property type="protein sequence ID" value="MBB3207965.1"/>
    <property type="molecule type" value="Genomic_DNA"/>
</dbReference>
<gene>
    <name evidence="5" type="ORF">FHS27_003792</name>
</gene>
<reference evidence="5 6" key="1">
    <citation type="submission" date="2020-08" db="EMBL/GenBank/DDBJ databases">
        <title>Genomic Encyclopedia of Type Strains, Phase III (KMG-III): the genomes of soil and plant-associated and newly described type strains.</title>
        <authorList>
            <person name="Whitman W."/>
        </authorList>
    </citation>
    <scope>NUCLEOTIDE SEQUENCE [LARGE SCALE GENOMIC DNA]</scope>
    <source>
        <strain evidence="5 6">CECT 8075</strain>
    </source>
</reference>
<dbReference type="GO" id="GO:0004065">
    <property type="term" value="F:arylsulfatase activity"/>
    <property type="evidence" value="ECO:0007669"/>
    <property type="project" value="TreeGrafter"/>
</dbReference>
<evidence type="ECO:0000256" key="1">
    <source>
        <dbReference type="ARBA" id="ARBA00008779"/>
    </source>
</evidence>
<evidence type="ECO:0000256" key="2">
    <source>
        <dbReference type="ARBA" id="ARBA00022801"/>
    </source>
</evidence>
<proteinExistence type="inferred from homology"/>
<feature type="domain" description="Sulfatase N-terminal" evidence="4">
    <location>
        <begin position="30"/>
        <end position="343"/>
    </location>
</feature>
<evidence type="ECO:0000256" key="3">
    <source>
        <dbReference type="SAM" id="MobiDB-lite"/>
    </source>
</evidence>
<feature type="compositionally biased region" description="Basic and acidic residues" evidence="3">
    <location>
        <begin position="470"/>
        <end position="484"/>
    </location>
</feature>
<comment type="similarity">
    <text evidence="1">Belongs to the sulfatase family.</text>
</comment>
<keyword evidence="6" id="KW-1185">Reference proteome</keyword>
<dbReference type="InterPro" id="IPR000917">
    <property type="entry name" value="Sulfatase_N"/>
</dbReference>
<keyword evidence="2" id="KW-0378">Hydrolase</keyword>
<dbReference type="SUPFAM" id="SSF53649">
    <property type="entry name" value="Alkaline phosphatase-like"/>
    <property type="match status" value="1"/>
</dbReference>
<sequence>MNPLFRYALTITIFCSVATPIATHAESAKPNFIVIFADDLGYGDLGCFGSPTIKTPHLDKMAREGIRLTDFYAQTVCGPSRAALMTGCYPLRVAIEKNVVEIHPHLHTDEITIAEVLRPLGYASIAIGKWDLAGHSQTDYSTELLPTRQGFDTFFGTPTSNDSIVNLLRDETVIETKADMGELTRRYTDEAIKFIQQNKDRPFFVYLAHTMPHVKLAVAESFAGKSQGGLYGDVVEEIDFHVGRILSSVKESGIDDNTYVIFTSDNGPWYFGRSKGHQKRFGKDAVAHGGSAVPLRGAKTATWDGGLRVPFIARAPGRIPAGEECSEIASTMDILPTFARLAGGQEPTDRVIDGHDIRDLLHAKPNATSPTRAFFFYRRTRLEAVRSGKWKLHVPSPVDTKWAHFNRAEDAAAIDRPMLFDLNADIGETNDVAASHPEVVAELMKQVEFARRDIGDHDRTGENARFFDPQPRRPDIAERATTKK</sequence>
<dbReference type="AlphaFoldDB" id="A0A7W5E0M0"/>
<dbReference type="PANTHER" id="PTHR42693">
    <property type="entry name" value="ARYLSULFATASE FAMILY MEMBER"/>
    <property type="match status" value="1"/>
</dbReference>
<name>A0A7W5E0M0_9BACT</name>
<protein>
    <submittedName>
        <fullName evidence="5">Arylsulfatase A-like enzyme</fullName>
    </submittedName>
</protein>
<accession>A0A7W5E0M0</accession>
<dbReference type="RefSeq" id="WP_184306223.1">
    <property type="nucleotide sequence ID" value="NZ_JACHXU010000013.1"/>
</dbReference>
<dbReference type="Gene3D" id="3.30.1120.10">
    <property type="match status" value="1"/>
</dbReference>
<evidence type="ECO:0000259" key="4">
    <source>
        <dbReference type="Pfam" id="PF00884"/>
    </source>
</evidence>